<dbReference type="PANTHER" id="PTHR24185:SF8">
    <property type="entry name" value="PNPLA DOMAIN-CONTAINING PROTEIN"/>
    <property type="match status" value="1"/>
</dbReference>
<dbReference type="PROSITE" id="PS00518">
    <property type="entry name" value="ZF_RING_1"/>
    <property type="match status" value="1"/>
</dbReference>
<protein>
    <recommendedName>
        <fullName evidence="6">PNPLA domain-containing protein</fullName>
    </recommendedName>
</protein>
<dbReference type="InterPro" id="IPR016035">
    <property type="entry name" value="Acyl_Trfase/lysoPLipase"/>
</dbReference>
<keyword evidence="3" id="KW-0862">Zinc</keyword>
<dbReference type="CDD" id="cd16449">
    <property type="entry name" value="RING-HC"/>
    <property type="match status" value="1"/>
</dbReference>
<dbReference type="GO" id="GO:0016020">
    <property type="term" value="C:membrane"/>
    <property type="evidence" value="ECO:0007669"/>
    <property type="project" value="TreeGrafter"/>
</dbReference>
<name>A0AAE1CFU4_9PEZI</name>
<evidence type="ECO:0000256" key="1">
    <source>
        <dbReference type="ARBA" id="ARBA00022723"/>
    </source>
</evidence>
<dbReference type="GO" id="GO:0019369">
    <property type="term" value="P:arachidonate metabolic process"/>
    <property type="evidence" value="ECO:0007669"/>
    <property type="project" value="TreeGrafter"/>
</dbReference>
<dbReference type="EMBL" id="JAULSO010000001">
    <property type="protein sequence ID" value="KAK3692967.1"/>
    <property type="molecule type" value="Genomic_DNA"/>
</dbReference>
<dbReference type="GO" id="GO:0008270">
    <property type="term" value="F:zinc ion binding"/>
    <property type="evidence" value="ECO:0007669"/>
    <property type="project" value="UniProtKB-KW"/>
</dbReference>
<dbReference type="PANTHER" id="PTHR24185">
    <property type="entry name" value="CALCIUM-INDEPENDENT PHOSPHOLIPASE A2-GAMMA"/>
    <property type="match status" value="1"/>
</dbReference>
<evidence type="ECO:0000313" key="5">
    <source>
        <dbReference type="Proteomes" id="UP001270362"/>
    </source>
</evidence>
<dbReference type="SUPFAM" id="SSF52151">
    <property type="entry name" value="FabD/lysophospholipase-like"/>
    <property type="match status" value="1"/>
</dbReference>
<dbReference type="AlphaFoldDB" id="A0AAE1CFU4"/>
<evidence type="ECO:0000313" key="4">
    <source>
        <dbReference type="EMBL" id="KAK3692967.1"/>
    </source>
</evidence>
<comment type="caution">
    <text evidence="4">The sequence shown here is derived from an EMBL/GenBank/DDBJ whole genome shotgun (WGS) entry which is preliminary data.</text>
</comment>
<keyword evidence="2" id="KW-0863">Zinc-finger</keyword>
<dbReference type="Proteomes" id="UP001270362">
    <property type="component" value="Unassembled WGS sequence"/>
</dbReference>
<evidence type="ECO:0008006" key="6">
    <source>
        <dbReference type="Google" id="ProtNLM"/>
    </source>
</evidence>
<sequence>MVVVRSSGQTIDIQGFGSMPFGTLMRGTHASALYDRGASRSGTQGLVRTQKPQTTVAIYAAIQILYRKCFSGLRFAKIKKDELISPQGHSRLQRHLHKASDRMRHNRADRGLLFSASHHMAFSEIAFDHLPLTEPFDFIKASRLLNPVAADLAQHLTNFVNQVQSAQDLTTSAAETIASSFLLDHYPPGMHVFKSSDVFHALYRDTCAYVARLTAQIDHPDGHLLPSAFVTLILKNMNSLSKEFFVGKSAAEIHLGNLQKYASKWAGLRSENTCFVCLRRVPHLGTECRHRICEICIKGVCRITDCGVRGIIPTTMLELLEERIGLPIPIQEHFKLALGINAGKMVVALFNDAIYRARYLERVLRETYGSDTKMLDPSYATTIGAKICLPVATVSEPTTLLFTNYNGAGEEALRLGYDVHKGSADVNVWEVARSCTVAPAYFKSKYIEGVGPLQDAGVLQNNPLTIALSELHAVYPAVSAPQFLINLGTGTVRSPDGPQENKPLSIFGNSFIVRLFRSYMSLLGGHIMFEGPEPKLDDVKVIPELKDMQKFIINGVKVPGNISDSSFWGVDGNFQKRIAFKASGEILISLVTVQSHSPQIRY</sequence>
<reference evidence="4" key="1">
    <citation type="journal article" date="2023" name="Mol. Phylogenet. Evol.">
        <title>Genome-scale phylogeny and comparative genomics of the fungal order Sordariales.</title>
        <authorList>
            <person name="Hensen N."/>
            <person name="Bonometti L."/>
            <person name="Westerberg I."/>
            <person name="Brannstrom I.O."/>
            <person name="Guillou S."/>
            <person name="Cros-Aarteil S."/>
            <person name="Calhoun S."/>
            <person name="Haridas S."/>
            <person name="Kuo A."/>
            <person name="Mondo S."/>
            <person name="Pangilinan J."/>
            <person name="Riley R."/>
            <person name="LaButti K."/>
            <person name="Andreopoulos B."/>
            <person name="Lipzen A."/>
            <person name="Chen C."/>
            <person name="Yan M."/>
            <person name="Daum C."/>
            <person name="Ng V."/>
            <person name="Clum A."/>
            <person name="Steindorff A."/>
            <person name="Ohm R.A."/>
            <person name="Martin F."/>
            <person name="Silar P."/>
            <person name="Natvig D.O."/>
            <person name="Lalanne C."/>
            <person name="Gautier V."/>
            <person name="Ament-Velasquez S.L."/>
            <person name="Kruys A."/>
            <person name="Hutchinson M.I."/>
            <person name="Powell A.J."/>
            <person name="Barry K."/>
            <person name="Miller A.N."/>
            <person name="Grigoriev I.V."/>
            <person name="Debuchy R."/>
            <person name="Gladieux P."/>
            <person name="Hiltunen Thoren M."/>
            <person name="Johannesson H."/>
        </authorList>
    </citation>
    <scope>NUCLEOTIDE SEQUENCE</scope>
    <source>
        <strain evidence="4">CBS 314.62</strain>
    </source>
</reference>
<proteinExistence type="predicted"/>
<accession>A0AAE1CFU4</accession>
<dbReference type="GO" id="GO:0047499">
    <property type="term" value="F:calcium-independent phospholipase A2 activity"/>
    <property type="evidence" value="ECO:0007669"/>
    <property type="project" value="TreeGrafter"/>
</dbReference>
<keyword evidence="5" id="KW-1185">Reference proteome</keyword>
<organism evidence="4 5">
    <name type="scientific">Podospora appendiculata</name>
    <dbReference type="NCBI Taxonomy" id="314037"/>
    <lineage>
        <taxon>Eukaryota</taxon>
        <taxon>Fungi</taxon>
        <taxon>Dikarya</taxon>
        <taxon>Ascomycota</taxon>
        <taxon>Pezizomycotina</taxon>
        <taxon>Sordariomycetes</taxon>
        <taxon>Sordariomycetidae</taxon>
        <taxon>Sordariales</taxon>
        <taxon>Podosporaceae</taxon>
        <taxon>Podospora</taxon>
    </lineage>
</organism>
<evidence type="ECO:0000256" key="3">
    <source>
        <dbReference type="ARBA" id="ARBA00022833"/>
    </source>
</evidence>
<gene>
    <name evidence="4" type="ORF">B0T22DRAFT_532338</name>
</gene>
<reference evidence="4" key="2">
    <citation type="submission" date="2023-06" db="EMBL/GenBank/DDBJ databases">
        <authorList>
            <consortium name="Lawrence Berkeley National Laboratory"/>
            <person name="Haridas S."/>
            <person name="Hensen N."/>
            <person name="Bonometti L."/>
            <person name="Westerberg I."/>
            <person name="Brannstrom I.O."/>
            <person name="Guillou S."/>
            <person name="Cros-Aarteil S."/>
            <person name="Calhoun S."/>
            <person name="Kuo A."/>
            <person name="Mondo S."/>
            <person name="Pangilinan J."/>
            <person name="Riley R."/>
            <person name="Labutti K."/>
            <person name="Andreopoulos B."/>
            <person name="Lipzen A."/>
            <person name="Chen C."/>
            <person name="Yanf M."/>
            <person name="Daum C."/>
            <person name="Ng V."/>
            <person name="Clum A."/>
            <person name="Steindorff A."/>
            <person name="Ohm R."/>
            <person name="Martin F."/>
            <person name="Silar P."/>
            <person name="Natvig D."/>
            <person name="Lalanne C."/>
            <person name="Gautier V."/>
            <person name="Ament-Velasquez S.L."/>
            <person name="Kruys A."/>
            <person name="Hutchinson M.I."/>
            <person name="Powell A.J."/>
            <person name="Barry K."/>
            <person name="Miller A.N."/>
            <person name="Grigoriev I.V."/>
            <person name="Debuchy R."/>
            <person name="Gladieux P."/>
            <person name="Thoren M.H."/>
            <person name="Johannesson H."/>
        </authorList>
    </citation>
    <scope>NUCLEOTIDE SEQUENCE</scope>
    <source>
        <strain evidence="4">CBS 314.62</strain>
    </source>
</reference>
<keyword evidence="1" id="KW-0479">Metal-binding</keyword>
<dbReference type="Gene3D" id="3.40.1090.10">
    <property type="entry name" value="Cytosolic phospholipase A2 catalytic domain"/>
    <property type="match status" value="1"/>
</dbReference>
<dbReference type="InterPro" id="IPR017907">
    <property type="entry name" value="Znf_RING_CS"/>
</dbReference>
<evidence type="ECO:0000256" key="2">
    <source>
        <dbReference type="ARBA" id="ARBA00022771"/>
    </source>
</evidence>